<organism evidence="14 15">
    <name type="scientific">Thermanaeromonas toyohensis ToBE</name>
    <dbReference type="NCBI Taxonomy" id="698762"/>
    <lineage>
        <taxon>Bacteria</taxon>
        <taxon>Bacillati</taxon>
        <taxon>Bacillota</taxon>
        <taxon>Clostridia</taxon>
        <taxon>Neomoorellales</taxon>
        <taxon>Neomoorellaceae</taxon>
        <taxon>Thermanaeromonas</taxon>
    </lineage>
</organism>
<comment type="subunit">
    <text evidence="13">Monomer.</text>
</comment>
<dbReference type="PANTHER" id="PTHR11118:SF1">
    <property type="entry name" value="RNA-SPLICING LIGASE RTCB HOMOLOG"/>
    <property type="match status" value="1"/>
</dbReference>
<feature type="binding site" evidence="11">
    <location>
        <begin position="328"/>
        <end position="329"/>
    </location>
    <ligand>
        <name>GMP</name>
        <dbReference type="ChEBI" id="CHEBI:58115"/>
    </ligand>
</feature>
<keyword evidence="15" id="KW-1185">Reference proteome</keyword>
<dbReference type="AlphaFoldDB" id="A0A1W1W0L9"/>
<dbReference type="GO" id="GO:0170057">
    <property type="term" value="F:RNA ligase (GTP) activity"/>
    <property type="evidence" value="ECO:0007669"/>
    <property type="project" value="UniProtKB-EC"/>
</dbReference>
<keyword evidence="6 11" id="KW-0342">GTP-binding</keyword>
<dbReference type="Gene3D" id="3.90.1860.10">
    <property type="entry name" value="tRNA-splicing ligase RtcB"/>
    <property type="match status" value="1"/>
</dbReference>
<keyword evidence="3 12" id="KW-0479">Metal-binding</keyword>
<proteinExistence type="inferred from homology"/>
<keyword evidence="4 11" id="KW-0547">Nucleotide-binding</keyword>
<evidence type="ECO:0000256" key="10">
    <source>
        <dbReference type="PIRSR" id="PIRSR601233-1"/>
    </source>
</evidence>
<dbReference type="Proteomes" id="UP000192569">
    <property type="component" value="Chromosome I"/>
</dbReference>
<dbReference type="STRING" id="698762.SAMN00808754_2758"/>
<feature type="binding site" evidence="11">
    <location>
        <begin position="202"/>
        <end position="206"/>
    </location>
    <ligand>
        <name>GMP</name>
        <dbReference type="ChEBI" id="CHEBI:58115"/>
    </ligand>
</feature>
<feature type="binding site" evidence="11">
    <location>
        <begin position="398"/>
        <end position="401"/>
    </location>
    <ligand>
        <name>GMP</name>
        <dbReference type="ChEBI" id="CHEBI:58115"/>
    </ligand>
</feature>
<dbReference type="SUPFAM" id="SSF103365">
    <property type="entry name" value="Hypothetical protein PH1602"/>
    <property type="match status" value="1"/>
</dbReference>
<evidence type="ECO:0000313" key="14">
    <source>
        <dbReference type="EMBL" id="SMB99126.1"/>
    </source>
</evidence>
<dbReference type="GO" id="GO:0042245">
    <property type="term" value="P:RNA repair"/>
    <property type="evidence" value="ECO:0007669"/>
    <property type="project" value="UniProtKB-KW"/>
</dbReference>
<feature type="active site" description="GMP-histidine intermediate" evidence="10">
    <location>
        <position position="398"/>
    </location>
</feature>
<sequence>MNFNLEPCGKNRYRLSPYGDMQVEALVFLSPKLKAQFGESEALKQLADAASLPGVVSPVIGMPDIHTGFGLPIGGVMATDSKTGVVSAGAVGMDINCGVRLLRTNLEAKSLTTGKLEKLLAAIEKRVPSGVGKSSLYREFREADLEAVTHQGAAYFIRRGYGFPEDEASIEAGGALPGADLKAVSQQARERADQLATIGGGNHFIEIGEVEKVFLPEVASVMGLQEGQVTILIHTGSRGFGHQICTDYSARMAQAASKYGIRLPSKGLAAAPIDSPEGRQYLAAMACAANFAFANRQLITFLVREAFEEVLKLSLEEIGLELVYDVAHNIAKFEEHKGRTLLVHRKGATRALPAGHKENPARYLATGHPAIIPGSMGTASYVVIGTERIGETFNSVNHGAGRIMSRKKAKSSLSPEELQESLKGVLLRAKNLRSLLDEAPVAYKDIDEVVGTLVDAGLTKPVARLKPLAVIKGEGDEG</sequence>
<dbReference type="InterPro" id="IPR036025">
    <property type="entry name" value="RtcB-like_sf"/>
</dbReference>
<dbReference type="GO" id="GO:0003972">
    <property type="term" value="F:RNA ligase (ATP) activity"/>
    <property type="evidence" value="ECO:0007669"/>
    <property type="project" value="TreeGrafter"/>
</dbReference>
<feature type="binding site" evidence="11">
    <location>
        <begin position="373"/>
        <end position="376"/>
    </location>
    <ligand>
        <name>GMP</name>
        <dbReference type="ChEBI" id="CHEBI:58115"/>
    </ligand>
</feature>
<evidence type="ECO:0000256" key="11">
    <source>
        <dbReference type="PIRSR" id="PIRSR601233-2"/>
    </source>
</evidence>
<evidence type="ECO:0000256" key="7">
    <source>
        <dbReference type="ARBA" id="ARBA00023211"/>
    </source>
</evidence>
<evidence type="ECO:0000256" key="1">
    <source>
        <dbReference type="ARBA" id="ARBA00008071"/>
    </source>
</evidence>
<evidence type="ECO:0000256" key="4">
    <source>
        <dbReference type="ARBA" id="ARBA00022741"/>
    </source>
</evidence>
<reference evidence="14 15" key="1">
    <citation type="submission" date="2017-04" db="EMBL/GenBank/DDBJ databases">
        <authorList>
            <person name="Afonso C.L."/>
            <person name="Miller P.J."/>
            <person name="Scott M.A."/>
            <person name="Spackman E."/>
            <person name="Goraichik I."/>
            <person name="Dimitrov K.M."/>
            <person name="Suarez D.L."/>
            <person name="Swayne D.E."/>
        </authorList>
    </citation>
    <scope>NUCLEOTIDE SEQUENCE [LARGE SCALE GENOMIC DNA]</scope>
    <source>
        <strain evidence="14 15">ToBE</strain>
    </source>
</reference>
<evidence type="ECO:0000256" key="12">
    <source>
        <dbReference type="PIRSR" id="PIRSR601233-3"/>
    </source>
</evidence>
<comment type="catalytic activity">
    <reaction evidence="9">
        <text>a 3'-end 2',3'-cyclophospho-ribonucleotide-RNA + a 5'-end dephospho-ribonucleoside-RNA + GTP + H2O = a ribonucleotidyl-ribonucleotide-RNA + GMP + diphosphate + H(+)</text>
        <dbReference type="Rhea" id="RHEA:68080"/>
        <dbReference type="Rhea" id="RHEA-COMP:10464"/>
        <dbReference type="Rhea" id="RHEA-COMP:13936"/>
        <dbReference type="Rhea" id="RHEA-COMP:17355"/>
        <dbReference type="ChEBI" id="CHEBI:15377"/>
        <dbReference type="ChEBI" id="CHEBI:15378"/>
        <dbReference type="ChEBI" id="CHEBI:33019"/>
        <dbReference type="ChEBI" id="CHEBI:37565"/>
        <dbReference type="ChEBI" id="CHEBI:58115"/>
        <dbReference type="ChEBI" id="CHEBI:83064"/>
        <dbReference type="ChEBI" id="CHEBI:138284"/>
        <dbReference type="ChEBI" id="CHEBI:173118"/>
        <dbReference type="EC" id="6.5.1.8"/>
    </reaction>
</comment>
<protein>
    <recommendedName>
        <fullName evidence="13">tRNA-splicing ligase RtcB</fullName>
        <ecNumber evidence="13">6.5.1.-</ecNumber>
    </recommendedName>
</protein>
<keyword evidence="2 13" id="KW-0436">Ligase</keyword>
<evidence type="ECO:0000313" key="15">
    <source>
        <dbReference type="Proteomes" id="UP000192569"/>
    </source>
</evidence>
<feature type="binding site" evidence="12">
    <location>
        <position position="328"/>
    </location>
    <ligand>
        <name>Mn(2+)</name>
        <dbReference type="ChEBI" id="CHEBI:29035"/>
        <label>2</label>
    </ligand>
</feature>
<evidence type="ECO:0000256" key="2">
    <source>
        <dbReference type="ARBA" id="ARBA00022598"/>
    </source>
</evidence>
<feature type="binding site" evidence="11">
    <location>
        <position position="472"/>
    </location>
    <ligand>
        <name>GMP</name>
        <dbReference type="ChEBI" id="CHEBI:58115"/>
    </ligand>
</feature>
<evidence type="ECO:0000256" key="6">
    <source>
        <dbReference type="ARBA" id="ARBA00023134"/>
    </source>
</evidence>
<evidence type="ECO:0000256" key="13">
    <source>
        <dbReference type="RuleBase" id="RU371113"/>
    </source>
</evidence>
<accession>A0A1W1W0L9</accession>
<comment type="catalytic activity">
    <reaction evidence="8">
        <text>a 3'-end 3'-phospho-ribonucleotide-RNA + a 5'-end dephospho-ribonucleoside-RNA + GTP = a ribonucleotidyl-ribonucleotide-RNA + GMP + diphosphate</text>
        <dbReference type="Rhea" id="RHEA:68076"/>
        <dbReference type="Rhea" id="RHEA-COMP:10463"/>
        <dbReference type="Rhea" id="RHEA-COMP:13936"/>
        <dbReference type="Rhea" id="RHEA-COMP:17355"/>
        <dbReference type="ChEBI" id="CHEBI:33019"/>
        <dbReference type="ChEBI" id="CHEBI:37565"/>
        <dbReference type="ChEBI" id="CHEBI:58115"/>
        <dbReference type="ChEBI" id="CHEBI:83062"/>
        <dbReference type="ChEBI" id="CHEBI:138284"/>
        <dbReference type="ChEBI" id="CHEBI:173118"/>
        <dbReference type="EC" id="6.5.1.8"/>
    </reaction>
</comment>
<evidence type="ECO:0000256" key="8">
    <source>
        <dbReference type="ARBA" id="ARBA00047746"/>
    </source>
</evidence>
<comment type="cofactor">
    <cofactor evidence="12 13">
        <name>Mn(2+)</name>
        <dbReference type="ChEBI" id="CHEBI:29035"/>
    </cofactor>
    <text evidence="12 13">Binds 2 manganese ions per subunit.</text>
</comment>
<evidence type="ECO:0000256" key="5">
    <source>
        <dbReference type="ARBA" id="ARBA00022800"/>
    </source>
</evidence>
<gene>
    <name evidence="13" type="primary">rtcB</name>
    <name evidence="14" type="ORF">SAMN00808754_2758</name>
</gene>
<feature type="binding site" evidence="12">
    <location>
        <position position="234"/>
    </location>
    <ligand>
        <name>Mn(2+)</name>
        <dbReference type="ChEBI" id="CHEBI:29035"/>
        <label>2</label>
    </ligand>
</feature>
<dbReference type="GO" id="GO:0005525">
    <property type="term" value="F:GTP binding"/>
    <property type="evidence" value="ECO:0007669"/>
    <property type="project" value="UniProtKB-KW"/>
</dbReference>
<dbReference type="PANTHER" id="PTHR11118">
    <property type="entry name" value="RNA-SPLICING LIGASE RTCB HOMOLOG"/>
    <property type="match status" value="1"/>
</dbReference>
<feature type="binding site" evidence="11">
    <location>
        <position position="380"/>
    </location>
    <ligand>
        <name>GMP</name>
        <dbReference type="ChEBI" id="CHEBI:58115"/>
    </ligand>
</feature>
<keyword evidence="5" id="KW-0692">RNA repair</keyword>
<dbReference type="EC" id="6.5.1.-" evidence="13"/>
<comment type="similarity">
    <text evidence="1 13">Belongs to the RtcB family.</text>
</comment>
<dbReference type="EMBL" id="LT838272">
    <property type="protein sequence ID" value="SMB99126.1"/>
    <property type="molecule type" value="Genomic_DNA"/>
</dbReference>
<evidence type="ECO:0000256" key="9">
    <source>
        <dbReference type="ARBA" id="ARBA00049514"/>
    </source>
</evidence>
<dbReference type="GO" id="GO:0006396">
    <property type="term" value="P:RNA processing"/>
    <property type="evidence" value="ECO:0007669"/>
    <property type="project" value="InterPro"/>
</dbReference>
<keyword evidence="7 12" id="KW-0464">Manganese</keyword>
<dbReference type="RefSeq" id="WP_277995822.1">
    <property type="nucleotide sequence ID" value="NZ_LT838272.1"/>
</dbReference>
<dbReference type="InterPro" id="IPR001233">
    <property type="entry name" value="RtcB"/>
</dbReference>
<dbReference type="GO" id="GO:0046872">
    <property type="term" value="F:metal ion binding"/>
    <property type="evidence" value="ECO:0007669"/>
    <property type="project" value="UniProtKB-UniRule"/>
</dbReference>
<evidence type="ECO:0000256" key="3">
    <source>
        <dbReference type="ARBA" id="ARBA00022723"/>
    </source>
</evidence>
<feature type="binding site" evidence="12">
    <location>
        <position position="94"/>
    </location>
    <ligand>
        <name>Mn(2+)</name>
        <dbReference type="ChEBI" id="CHEBI:29035"/>
        <label>1</label>
    </ligand>
</feature>
<dbReference type="Pfam" id="PF01139">
    <property type="entry name" value="RtcB"/>
    <property type="match status" value="1"/>
</dbReference>
<feature type="binding site" evidence="12">
    <location>
        <position position="203"/>
    </location>
    <ligand>
        <name>Mn(2+)</name>
        <dbReference type="ChEBI" id="CHEBI:29035"/>
        <label>1</label>
    </ligand>
</feature>
<dbReference type="FunFam" id="3.90.1860.10:FF:000001">
    <property type="entry name" value="tRNA-splicing ligase RtcB homolog"/>
    <property type="match status" value="1"/>
</dbReference>
<name>A0A1W1W0L9_9FIRM</name>